<sequence>MDARDLRGVTSFLRPPDLEENGECWGHGSSHSPDKTRQRKARSKRQVELAHLRVATRSATERLCHVRLLILFHEDEGPKSDYRNWQSTRTPSAPSASPI</sequence>
<keyword evidence="3" id="KW-1185">Reference proteome</keyword>
<protein>
    <submittedName>
        <fullName evidence="2">Uncharacterized protein</fullName>
    </submittedName>
</protein>
<proteinExistence type="predicted"/>
<comment type="caution">
    <text evidence="2">The sequence shown here is derived from an EMBL/GenBank/DDBJ whole genome shotgun (WGS) entry which is preliminary data.</text>
</comment>
<dbReference type="Proteomes" id="UP000299102">
    <property type="component" value="Unassembled WGS sequence"/>
</dbReference>
<dbReference type="AlphaFoldDB" id="A0A4C1ZFC8"/>
<feature type="region of interest" description="Disordered" evidence="1">
    <location>
        <begin position="1"/>
        <end position="44"/>
    </location>
</feature>
<reference evidence="2 3" key="1">
    <citation type="journal article" date="2019" name="Commun. Biol.">
        <title>The bagworm genome reveals a unique fibroin gene that provides high tensile strength.</title>
        <authorList>
            <person name="Kono N."/>
            <person name="Nakamura H."/>
            <person name="Ohtoshi R."/>
            <person name="Tomita M."/>
            <person name="Numata K."/>
            <person name="Arakawa K."/>
        </authorList>
    </citation>
    <scope>NUCLEOTIDE SEQUENCE [LARGE SCALE GENOMIC DNA]</scope>
</reference>
<dbReference type="EMBL" id="BGZK01001799">
    <property type="protein sequence ID" value="GBP86510.1"/>
    <property type="molecule type" value="Genomic_DNA"/>
</dbReference>
<feature type="region of interest" description="Disordered" evidence="1">
    <location>
        <begin position="78"/>
        <end position="99"/>
    </location>
</feature>
<accession>A0A4C1ZFC8</accession>
<organism evidence="2 3">
    <name type="scientific">Eumeta variegata</name>
    <name type="common">Bagworm moth</name>
    <name type="synonym">Eumeta japonica</name>
    <dbReference type="NCBI Taxonomy" id="151549"/>
    <lineage>
        <taxon>Eukaryota</taxon>
        <taxon>Metazoa</taxon>
        <taxon>Ecdysozoa</taxon>
        <taxon>Arthropoda</taxon>
        <taxon>Hexapoda</taxon>
        <taxon>Insecta</taxon>
        <taxon>Pterygota</taxon>
        <taxon>Neoptera</taxon>
        <taxon>Endopterygota</taxon>
        <taxon>Lepidoptera</taxon>
        <taxon>Glossata</taxon>
        <taxon>Ditrysia</taxon>
        <taxon>Tineoidea</taxon>
        <taxon>Psychidae</taxon>
        <taxon>Oiketicinae</taxon>
        <taxon>Eumeta</taxon>
    </lineage>
</organism>
<evidence type="ECO:0000313" key="2">
    <source>
        <dbReference type="EMBL" id="GBP86510.1"/>
    </source>
</evidence>
<name>A0A4C1ZFC8_EUMVA</name>
<gene>
    <name evidence="2" type="ORF">EVAR_69179_1</name>
</gene>
<evidence type="ECO:0000313" key="3">
    <source>
        <dbReference type="Proteomes" id="UP000299102"/>
    </source>
</evidence>
<evidence type="ECO:0000256" key="1">
    <source>
        <dbReference type="SAM" id="MobiDB-lite"/>
    </source>
</evidence>